<evidence type="ECO:0008006" key="3">
    <source>
        <dbReference type="Google" id="ProtNLM"/>
    </source>
</evidence>
<dbReference type="Proteomes" id="UP000256838">
    <property type="component" value="Unassembled WGS sequence"/>
</dbReference>
<sequence length="240" mass="27113">MASHYIGAVNSSAHWWDVVAAQLGTRTMEKVKAVREKNGTPRIPAPSADEIVSRVTFGFWTAVLGRVDKHQAHVIMPAIFPDHPLNARPNEWKDSVKRKKAISFAFEMNDFRNRLAHHEPLRKFGSIKDTSTTPATLVVAASTDLQSTRSRFARLIGLYDEAMSSISATLHRDLLKSSWRTRLTFLLSDRGIERYVNTKYALSDIATTSSYLHQNFARVVKQNAPVRIRRARKAGIFIPE</sequence>
<proteinExistence type="predicted"/>
<evidence type="ECO:0000313" key="1">
    <source>
        <dbReference type="EMBL" id="RDU98624.1"/>
    </source>
</evidence>
<protein>
    <recommendedName>
        <fullName evidence="3">Abi family protein</fullName>
    </recommendedName>
</protein>
<gene>
    <name evidence="1" type="ORF">DWV00_10070</name>
</gene>
<name>A0A3D8K157_9BURK</name>
<organism evidence="1 2">
    <name type="scientific">Trinickia dinghuensis</name>
    <dbReference type="NCBI Taxonomy" id="2291023"/>
    <lineage>
        <taxon>Bacteria</taxon>
        <taxon>Pseudomonadati</taxon>
        <taxon>Pseudomonadota</taxon>
        <taxon>Betaproteobacteria</taxon>
        <taxon>Burkholderiales</taxon>
        <taxon>Burkholderiaceae</taxon>
        <taxon>Trinickia</taxon>
    </lineage>
</organism>
<keyword evidence="2" id="KW-1185">Reference proteome</keyword>
<dbReference type="AlphaFoldDB" id="A0A3D8K157"/>
<dbReference type="EMBL" id="QRGA01000006">
    <property type="protein sequence ID" value="RDU98624.1"/>
    <property type="molecule type" value="Genomic_DNA"/>
</dbReference>
<evidence type="ECO:0000313" key="2">
    <source>
        <dbReference type="Proteomes" id="UP000256838"/>
    </source>
</evidence>
<accession>A0A3D8K157</accession>
<comment type="caution">
    <text evidence="1">The sequence shown here is derived from an EMBL/GenBank/DDBJ whole genome shotgun (WGS) entry which is preliminary data.</text>
</comment>
<reference evidence="1 2" key="1">
    <citation type="submission" date="2018-08" db="EMBL/GenBank/DDBJ databases">
        <title>Paraburkholderia sp. DHOM06 isolated from forest soil.</title>
        <authorList>
            <person name="Gao Z.-H."/>
            <person name="Qiu L.-H."/>
        </authorList>
    </citation>
    <scope>NUCLEOTIDE SEQUENCE [LARGE SCALE GENOMIC DNA]</scope>
    <source>
        <strain evidence="1 2">DHOM06</strain>
    </source>
</reference>